<dbReference type="SMART" id="SM00530">
    <property type="entry name" value="HTH_XRE"/>
    <property type="match status" value="1"/>
</dbReference>
<dbReference type="GO" id="GO:0003677">
    <property type="term" value="F:DNA binding"/>
    <property type="evidence" value="ECO:0007669"/>
    <property type="project" value="UniProtKB-KW"/>
</dbReference>
<dbReference type="PANTHER" id="PTHR46797:SF1">
    <property type="entry name" value="METHYLPHOSPHONATE SYNTHASE"/>
    <property type="match status" value="1"/>
</dbReference>
<dbReference type="InterPro" id="IPR010982">
    <property type="entry name" value="Lambda_DNA-bd_dom_sf"/>
</dbReference>
<dbReference type="AlphaFoldDB" id="A0A9W6B599"/>
<accession>A0A9W6B599</accession>
<comment type="caution">
    <text evidence="3">The sequence shown here is derived from an EMBL/GenBank/DDBJ whole genome shotgun (WGS) entry which is preliminary data.</text>
</comment>
<dbReference type="EMBL" id="BRVP01000011">
    <property type="protein sequence ID" value="GLB52781.1"/>
    <property type="molecule type" value="Genomic_DNA"/>
</dbReference>
<dbReference type="Pfam" id="PF01381">
    <property type="entry name" value="HTH_3"/>
    <property type="match status" value="1"/>
</dbReference>
<organism evidence="3 4">
    <name type="scientific">Neptunitalea chrysea</name>
    <dbReference type="NCBI Taxonomy" id="1647581"/>
    <lineage>
        <taxon>Bacteria</taxon>
        <taxon>Pseudomonadati</taxon>
        <taxon>Bacteroidota</taxon>
        <taxon>Flavobacteriia</taxon>
        <taxon>Flavobacteriales</taxon>
        <taxon>Flavobacteriaceae</taxon>
        <taxon>Neptunitalea</taxon>
    </lineage>
</organism>
<protein>
    <recommendedName>
        <fullName evidence="2">HTH cro/C1-type domain-containing protein</fullName>
    </recommendedName>
</protein>
<gene>
    <name evidence="3" type="ORF">NBRC110019_18210</name>
</gene>
<dbReference type="GO" id="GO:0005829">
    <property type="term" value="C:cytosol"/>
    <property type="evidence" value="ECO:0007669"/>
    <property type="project" value="TreeGrafter"/>
</dbReference>
<dbReference type="GO" id="GO:0003700">
    <property type="term" value="F:DNA-binding transcription factor activity"/>
    <property type="evidence" value="ECO:0007669"/>
    <property type="project" value="TreeGrafter"/>
</dbReference>
<evidence type="ECO:0000313" key="3">
    <source>
        <dbReference type="EMBL" id="GLB52781.1"/>
    </source>
</evidence>
<proteinExistence type="predicted"/>
<dbReference type="InterPro" id="IPR050807">
    <property type="entry name" value="TransReg_Diox_bact_type"/>
</dbReference>
<evidence type="ECO:0000259" key="2">
    <source>
        <dbReference type="PROSITE" id="PS50943"/>
    </source>
</evidence>
<evidence type="ECO:0000256" key="1">
    <source>
        <dbReference type="ARBA" id="ARBA00023125"/>
    </source>
</evidence>
<dbReference type="PROSITE" id="PS50943">
    <property type="entry name" value="HTH_CROC1"/>
    <property type="match status" value="1"/>
</dbReference>
<sequence>MSSMEKSELFKAVGKRIKELREAKGLTQVDLAGKMEGEFDTTNVSRIEAGRTNPTLYNLYRIAVALEVDLEELVRVF</sequence>
<keyword evidence="4" id="KW-1185">Reference proteome</keyword>
<keyword evidence="1" id="KW-0238">DNA-binding</keyword>
<evidence type="ECO:0000313" key="4">
    <source>
        <dbReference type="Proteomes" id="UP001143545"/>
    </source>
</evidence>
<dbReference type="Proteomes" id="UP001143545">
    <property type="component" value="Unassembled WGS sequence"/>
</dbReference>
<reference evidence="3" key="1">
    <citation type="submission" date="2022-07" db="EMBL/GenBank/DDBJ databases">
        <title>Taxonomy of Novel Oxalotrophic and Methylotrophic Bacteria.</title>
        <authorList>
            <person name="Sahin N."/>
            <person name="Tani A."/>
        </authorList>
    </citation>
    <scope>NUCLEOTIDE SEQUENCE</scope>
    <source>
        <strain evidence="3">AM327</strain>
    </source>
</reference>
<dbReference type="SUPFAM" id="SSF47413">
    <property type="entry name" value="lambda repressor-like DNA-binding domains"/>
    <property type="match status" value="1"/>
</dbReference>
<feature type="domain" description="HTH cro/C1-type" evidence="2">
    <location>
        <begin position="17"/>
        <end position="73"/>
    </location>
</feature>
<name>A0A9W6B599_9FLAO</name>
<dbReference type="CDD" id="cd00093">
    <property type="entry name" value="HTH_XRE"/>
    <property type="match status" value="1"/>
</dbReference>
<dbReference type="InterPro" id="IPR001387">
    <property type="entry name" value="Cro/C1-type_HTH"/>
</dbReference>
<dbReference type="Gene3D" id="1.10.260.40">
    <property type="entry name" value="lambda repressor-like DNA-binding domains"/>
    <property type="match status" value="1"/>
</dbReference>
<dbReference type="PANTHER" id="PTHR46797">
    <property type="entry name" value="HTH-TYPE TRANSCRIPTIONAL REGULATOR"/>
    <property type="match status" value="1"/>
</dbReference>